<sequence length="282" mass="33340">MQPAEYYNTRREIIFHILNIFGITIQNKGVKKDLNKYFGLQESSRDPKRRLAAYKEELSLGIWLDPELGRIQQEYKVMRVYECNEAEHPVYTLRDIFLDKARHPWLPEDGNQRWLPVRMLQLVRKLHQDEWFAPPFIRTSRKRYEWDIRPDCVYHISLQVLQPGFRPSVQKHVSVVQKRAFCPYLTTEFKKDEKVVATARHQVTVASAIALFNRYRLKSCALQMSGRIWSEEDMSQMCHYDITFTGSTWDLWCTLPKTFETWSDCNTSTIYSGDCCILAGVQ</sequence>
<protein>
    <submittedName>
        <fullName evidence="1">Uncharacterized protein</fullName>
    </submittedName>
</protein>
<comment type="caution">
    <text evidence="1">The sequence shown here is derived from an EMBL/GenBank/DDBJ whole genome shotgun (WGS) entry which is preliminary data.</text>
</comment>
<evidence type="ECO:0000313" key="2">
    <source>
        <dbReference type="Proteomes" id="UP001280581"/>
    </source>
</evidence>
<dbReference type="EMBL" id="WVTA01000002">
    <property type="protein sequence ID" value="KAK3215856.1"/>
    <property type="molecule type" value="Genomic_DNA"/>
</dbReference>
<evidence type="ECO:0000313" key="1">
    <source>
        <dbReference type="EMBL" id="KAK3215856.1"/>
    </source>
</evidence>
<proteinExistence type="predicted"/>
<dbReference type="AlphaFoldDB" id="A0AAN6RLV0"/>
<name>A0AAN6RLV0_9PLEO</name>
<dbReference type="Proteomes" id="UP001280581">
    <property type="component" value="Unassembled WGS sequence"/>
</dbReference>
<accession>A0AAN6RLV0</accession>
<reference evidence="1 2" key="1">
    <citation type="submission" date="2021-02" db="EMBL/GenBank/DDBJ databases">
        <title>Genome assembly of Pseudopithomyces chartarum.</title>
        <authorList>
            <person name="Jauregui R."/>
            <person name="Singh J."/>
            <person name="Voisey C."/>
        </authorList>
    </citation>
    <scope>NUCLEOTIDE SEQUENCE [LARGE SCALE GENOMIC DNA]</scope>
    <source>
        <strain evidence="1 2">AGR01</strain>
    </source>
</reference>
<organism evidence="1 2">
    <name type="scientific">Pseudopithomyces chartarum</name>
    <dbReference type="NCBI Taxonomy" id="1892770"/>
    <lineage>
        <taxon>Eukaryota</taxon>
        <taxon>Fungi</taxon>
        <taxon>Dikarya</taxon>
        <taxon>Ascomycota</taxon>
        <taxon>Pezizomycotina</taxon>
        <taxon>Dothideomycetes</taxon>
        <taxon>Pleosporomycetidae</taxon>
        <taxon>Pleosporales</taxon>
        <taxon>Massarineae</taxon>
        <taxon>Didymosphaeriaceae</taxon>
        <taxon>Pseudopithomyces</taxon>
    </lineage>
</organism>
<gene>
    <name evidence="1" type="ORF">GRF29_8g1289997</name>
</gene>
<keyword evidence="2" id="KW-1185">Reference proteome</keyword>